<accession>A0AAD7CAG9</accession>
<comment type="caution">
    <text evidence="1">The sequence shown here is derived from an EMBL/GenBank/DDBJ whole genome shotgun (WGS) entry which is preliminary data.</text>
</comment>
<evidence type="ECO:0000313" key="1">
    <source>
        <dbReference type="EMBL" id="KAJ7643902.1"/>
    </source>
</evidence>
<dbReference type="Proteomes" id="UP001221142">
    <property type="component" value="Unassembled WGS sequence"/>
</dbReference>
<keyword evidence="2" id="KW-1185">Reference proteome</keyword>
<dbReference type="EMBL" id="JARKIF010000003">
    <property type="protein sequence ID" value="KAJ7643902.1"/>
    <property type="molecule type" value="Genomic_DNA"/>
</dbReference>
<feature type="non-terminal residue" evidence="1">
    <location>
        <position position="1"/>
    </location>
</feature>
<protein>
    <submittedName>
        <fullName evidence="1">Uncharacterized protein</fullName>
    </submittedName>
</protein>
<organism evidence="1 2">
    <name type="scientific">Roridomyces roridus</name>
    <dbReference type="NCBI Taxonomy" id="1738132"/>
    <lineage>
        <taxon>Eukaryota</taxon>
        <taxon>Fungi</taxon>
        <taxon>Dikarya</taxon>
        <taxon>Basidiomycota</taxon>
        <taxon>Agaricomycotina</taxon>
        <taxon>Agaricomycetes</taxon>
        <taxon>Agaricomycetidae</taxon>
        <taxon>Agaricales</taxon>
        <taxon>Marasmiineae</taxon>
        <taxon>Mycenaceae</taxon>
        <taxon>Roridomyces</taxon>
    </lineage>
</organism>
<gene>
    <name evidence="1" type="ORF">FB45DRAFT_896397</name>
</gene>
<evidence type="ECO:0000313" key="2">
    <source>
        <dbReference type="Proteomes" id="UP001221142"/>
    </source>
</evidence>
<dbReference type="AlphaFoldDB" id="A0AAD7CAG9"/>
<proteinExistence type="predicted"/>
<sequence length="99" mass="11360">FDAWVDWHQPHEFLECRSAFLRVVEHPLHVPSDTATYETQSGHLQRLTQNTRRAYVVLAVMPHKGRFLESDVPTAAYLFNSPLYSTCSTSMCSSVYIGR</sequence>
<name>A0AAD7CAG9_9AGAR</name>
<reference evidence="1" key="1">
    <citation type="submission" date="2023-03" db="EMBL/GenBank/DDBJ databases">
        <title>Massive genome expansion in bonnet fungi (Mycena s.s.) driven by repeated elements and novel gene families across ecological guilds.</title>
        <authorList>
            <consortium name="Lawrence Berkeley National Laboratory"/>
            <person name="Harder C.B."/>
            <person name="Miyauchi S."/>
            <person name="Viragh M."/>
            <person name="Kuo A."/>
            <person name="Thoen E."/>
            <person name="Andreopoulos B."/>
            <person name="Lu D."/>
            <person name="Skrede I."/>
            <person name="Drula E."/>
            <person name="Henrissat B."/>
            <person name="Morin E."/>
            <person name="Kohler A."/>
            <person name="Barry K."/>
            <person name="LaButti K."/>
            <person name="Morin E."/>
            <person name="Salamov A."/>
            <person name="Lipzen A."/>
            <person name="Mereny Z."/>
            <person name="Hegedus B."/>
            <person name="Baldrian P."/>
            <person name="Stursova M."/>
            <person name="Weitz H."/>
            <person name="Taylor A."/>
            <person name="Grigoriev I.V."/>
            <person name="Nagy L.G."/>
            <person name="Martin F."/>
            <person name="Kauserud H."/>
        </authorList>
    </citation>
    <scope>NUCLEOTIDE SEQUENCE</scope>
    <source>
        <strain evidence="1">9284</strain>
    </source>
</reference>